<evidence type="ECO:0000313" key="3">
    <source>
        <dbReference type="Proteomes" id="UP000663193"/>
    </source>
</evidence>
<dbReference type="EMBL" id="CP069045">
    <property type="protein sequence ID" value="QRD07658.1"/>
    <property type="molecule type" value="Genomic_DNA"/>
</dbReference>
<reference evidence="3" key="1">
    <citation type="journal article" date="2021" name="BMC Genomics">
        <title>Chromosome-level genome assembly and manually-curated proteome of model necrotroph Parastagonospora nodorum Sn15 reveals a genome-wide trove of candidate effector homologs, and redundancy of virulence-related functions within an accessory chromosome.</title>
        <authorList>
            <person name="Bertazzoni S."/>
            <person name="Jones D.A.B."/>
            <person name="Phan H.T."/>
            <person name="Tan K.-C."/>
            <person name="Hane J.K."/>
        </authorList>
    </citation>
    <scope>NUCLEOTIDE SEQUENCE [LARGE SCALE GENOMIC DNA]</scope>
    <source>
        <strain evidence="3">SN15 / ATCC MYA-4574 / FGSC 10173)</strain>
    </source>
</reference>
<accession>A0A7U2ID89</accession>
<dbReference type="OrthoDB" id="10406206at2759"/>
<protein>
    <submittedName>
        <fullName evidence="2">Uncharacterized protein</fullName>
    </submittedName>
</protein>
<dbReference type="Proteomes" id="UP000663193">
    <property type="component" value="Chromosome 23"/>
</dbReference>
<gene>
    <name evidence="2" type="ORF">JI435_163440</name>
</gene>
<keyword evidence="3" id="KW-1185">Reference proteome</keyword>
<sequence length="102" mass="11196">MSFNDTTTDSSTGAIDPSLNSDTLAESTKNKSKPCSCGTTPEPATTEQIDPSKISFPTERQPYWKNPGVIVGTENDVQHLPNGGWHIKKGKYLLYPDGRIER</sequence>
<feature type="compositionally biased region" description="Polar residues" evidence="1">
    <location>
        <begin position="1"/>
        <end position="27"/>
    </location>
</feature>
<name>A0A7U2ID89_PHANO</name>
<dbReference type="VEuPathDB" id="FungiDB:JI435_163440"/>
<proteinExistence type="predicted"/>
<feature type="compositionally biased region" description="Polar residues" evidence="1">
    <location>
        <begin position="37"/>
        <end position="49"/>
    </location>
</feature>
<organism evidence="2 3">
    <name type="scientific">Phaeosphaeria nodorum (strain SN15 / ATCC MYA-4574 / FGSC 10173)</name>
    <name type="common">Glume blotch fungus</name>
    <name type="synonym">Parastagonospora nodorum</name>
    <dbReference type="NCBI Taxonomy" id="321614"/>
    <lineage>
        <taxon>Eukaryota</taxon>
        <taxon>Fungi</taxon>
        <taxon>Dikarya</taxon>
        <taxon>Ascomycota</taxon>
        <taxon>Pezizomycotina</taxon>
        <taxon>Dothideomycetes</taxon>
        <taxon>Pleosporomycetidae</taxon>
        <taxon>Pleosporales</taxon>
        <taxon>Pleosporineae</taxon>
        <taxon>Phaeosphaeriaceae</taxon>
        <taxon>Parastagonospora</taxon>
    </lineage>
</organism>
<evidence type="ECO:0000313" key="2">
    <source>
        <dbReference type="EMBL" id="QRD07658.1"/>
    </source>
</evidence>
<evidence type="ECO:0000256" key="1">
    <source>
        <dbReference type="SAM" id="MobiDB-lite"/>
    </source>
</evidence>
<feature type="region of interest" description="Disordered" evidence="1">
    <location>
        <begin position="1"/>
        <end position="67"/>
    </location>
</feature>
<dbReference type="AlphaFoldDB" id="A0A7U2ID89"/>